<evidence type="ECO:0000313" key="1">
    <source>
        <dbReference type="EMBL" id="SMP45201.1"/>
    </source>
</evidence>
<reference evidence="1 2" key="1">
    <citation type="submission" date="2017-05" db="EMBL/GenBank/DDBJ databases">
        <authorList>
            <person name="Varghese N."/>
            <person name="Submissions S."/>
        </authorList>
    </citation>
    <scope>NUCLEOTIDE SEQUENCE [LARGE SCALE GENOMIC DNA]</scope>
    <source>
        <strain evidence="1 2">DSM 26001</strain>
    </source>
</reference>
<dbReference type="SUPFAM" id="SSF140129">
    <property type="entry name" value="MxiH-like"/>
    <property type="match status" value="1"/>
</dbReference>
<protein>
    <submittedName>
        <fullName evidence="1">Type III secretion needle MxiH, YscF, SsaG, EprI, PscF, EscF</fullName>
    </submittedName>
</protein>
<dbReference type="InterPro" id="IPR037203">
    <property type="entry name" value="T3SS_needle-like_sf"/>
</dbReference>
<dbReference type="Gene3D" id="1.20.58.90">
    <property type="match status" value="1"/>
</dbReference>
<comment type="caution">
    <text evidence="1">The sequence shown here is derived from an EMBL/GenBank/DDBJ whole genome shotgun (WGS) entry which is preliminary data.</text>
</comment>
<keyword evidence="2" id="KW-1185">Reference proteome</keyword>
<sequence length="80" mass="8554">MPDTYVTLGEIASLAKTGITKAEVDLRAGLEKAQQGTSSGIGDLIELQYTMSAYTISANTYSTVLKEFSDTMKSVVQRSA</sequence>
<dbReference type="Proteomes" id="UP001158049">
    <property type="component" value="Unassembled WGS sequence"/>
</dbReference>
<proteinExistence type="predicted"/>
<dbReference type="RefSeq" id="WP_283440630.1">
    <property type="nucleotide sequence ID" value="NZ_FXUL01000001.1"/>
</dbReference>
<organism evidence="1 2">
    <name type="scientific">Noviherbaspirillum suwonense</name>
    <dbReference type="NCBI Taxonomy" id="1224511"/>
    <lineage>
        <taxon>Bacteria</taxon>
        <taxon>Pseudomonadati</taxon>
        <taxon>Pseudomonadota</taxon>
        <taxon>Betaproteobacteria</taxon>
        <taxon>Burkholderiales</taxon>
        <taxon>Oxalobacteraceae</taxon>
        <taxon>Noviherbaspirillum</taxon>
    </lineage>
</organism>
<evidence type="ECO:0000313" key="2">
    <source>
        <dbReference type="Proteomes" id="UP001158049"/>
    </source>
</evidence>
<gene>
    <name evidence="1" type="ORF">SAMN06295970_101487</name>
</gene>
<dbReference type="Pfam" id="PF09392">
    <property type="entry name" value="T3SS_needle_F"/>
    <property type="match status" value="1"/>
</dbReference>
<accession>A0ABY1PVT9</accession>
<name>A0ABY1PVT9_9BURK</name>
<dbReference type="InterPro" id="IPR021123">
    <property type="entry name" value="T3SS_needle-like"/>
</dbReference>
<dbReference type="EMBL" id="FXUL01000001">
    <property type="protein sequence ID" value="SMP45201.1"/>
    <property type="molecule type" value="Genomic_DNA"/>
</dbReference>